<dbReference type="Gene3D" id="1.10.287.470">
    <property type="entry name" value="Helix hairpin bin"/>
    <property type="match status" value="1"/>
</dbReference>
<comment type="subcellular location">
    <subcellularLocation>
        <location evidence="1">Cell inner membrane</location>
        <topology evidence="1">Lipid-anchor</topology>
    </subcellularLocation>
</comment>
<feature type="coiled-coil region" evidence="3">
    <location>
        <begin position="144"/>
        <end position="171"/>
    </location>
</feature>
<reference evidence="10 11" key="2">
    <citation type="journal article" date="2018" name="Int. J. Syst. Evol. Microbiol.">
        <title>Marinobacterium aestuarii sp. nov., a benzene-degrading marine bacterium isolated from estuary sediment.</title>
        <authorList>
            <person name="Bae S.S."/>
            <person name="Jung J."/>
            <person name="Chung D."/>
            <person name="Baek K."/>
        </authorList>
    </citation>
    <scope>NUCLEOTIDE SEQUENCE [LARGE SCALE GENOMIC DNA]</scope>
    <source>
        <strain evidence="10 11">ST58-10</strain>
    </source>
</reference>
<dbReference type="NCBIfam" id="TIGR01730">
    <property type="entry name" value="RND_mfp"/>
    <property type="match status" value="1"/>
</dbReference>
<evidence type="ECO:0000313" key="10">
    <source>
        <dbReference type="EMBL" id="ANG61507.1"/>
    </source>
</evidence>
<evidence type="ECO:0000256" key="1">
    <source>
        <dbReference type="ARBA" id="ARBA00004519"/>
    </source>
</evidence>
<feature type="domain" description="Multidrug resistance protein MdtA-like C-terminal permuted SH3" evidence="9">
    <location>
        <begin position="308"/>
        <end position="368"/>
    </location>
</feature>
<dbReference type="Pfam" id="PF25967">
    <property type="entry name" value="RND-MFP_C"/>
    <property type="match status" value="1"/>
</dbReference>
<feature type="domain" description="Multidrug resistance protein MdtA-like beta-barrel" evidence="8">
    <location>
        <begin position="212"/>
        <end position="301"/>
    </location>
</feature>
<evidence type="ECO:0000259" key="6">
    <source>
        <dbReference type="Pfam" id="PF25876"/>
    </source>
</evidence>
<evidence type="ECO:0000256" key="5">
    <source>
        <dbReference type="SAM" id="SignalP"/>
    </source>
</evidence>
<evidence type="ECO:0000256" key="2">
    <source>
        <dbReference type="ARBA" id="ARBA00009477"/>
    </source>
</evidence>
<dbReference type="Gene3D" id="2.40.50.100">
    <property type="match status" value="1"/>
</dbReference>
<protein>
    <submittedName>
        <fullName evidence="10">Efflux transporter periplasmic adaptor subunit</fullName>
    </submittedName>
</protein>
<dbReference type="GO" id="GO:0046677">
    <property type="term" value="P:response to antibiotic"/>
    <property type="evidence" value="ECO:0007669"/>
    <property type="project" value="TreeGrafter"/>
</dbReference>
<dbReference type="KEGG" id="mars:A8C75_02815"/>
<dbReference type="EMBL" id="CP015839">
    <property type="protein sequence ID" value="ANG61507.1"/>
    <property type="molecule type" value="Genomic_DNA"/>
</dbReference>
<proteinExistence type="inferred from homology"/>
<evidence type="ECO:0000256" key="4">
    <source>
        <dbReference type="SAM" id="MobiDB-lite"/>
    </source>
</evidence>
<dbReference type="Pfam" id="PF25876">
    <property type="entry name" value="HH_MFP_RND"/>
    <property type="match status" value="1"/>
</dbReference>
<evidence type="ECO:0000313" key="11">
    <source>
        <dbReference type="Proteomes" id="UP000078070"/>
    </source>
</evidence>
<comment type="similarity">
    <text evidence="2">Belongs to the membrane fusion protein (MFP) (TC 8.A.1) family.</text>
</comment>
<dbReference type="PANTHER" id="PTHR30158:SF3">
    <property type="entry name" value="MULTIDRUG EFFLUX PUMP SUBUNIT ACRA-RELATED"/>
    <property type="match status" value="1"/>
</dbReference>
<feature type="chain" id="PRO_5008386463" evidence="5">
    <location>
        <begin position="32"/>
        <end position="401"/>
    </location>
</feature>
<feature type="region of interest" description="Disordered" evidence="4">
    <location>
        <begin position="377"/>
        <end position="401"/>
    </location>
</feature>
<dbReference type="InterPro" id="IPR058626">
    <property type="entry name" value="MdtA-like_b-barrel"/>
</dbReference>
<keyword evidence="11" id="KW-1185">Reference proteome</keyword>
<dbReference type="InterPro" id="IPR058624">
    <property type="entry name" value="MdtA-like_HH"/>
</dbReference>
<keyword evidence="5" id="KW-0732">Signal</keyword>
<dbReference type="Pfam" id="PF25944">
    <property type="entry name" value="Beta-barrel_RND"/>
    <property type="match status" value="1"/>
</dbReference>
<name>A0A1A9EUI1_9GAMM</name>
<dbReference type="GO" id="GO:0005886">
    <property type="term" value="C:plasma membrane"/>
    <property type="evidence" value="ECO:0007669"/>
    <property type="project" value="UniProtKB-SubCell"/>
</dbReference>
<dbReference type="AlphaFoldDB" id="A0A1A9EUI1"/>
<dbReference type="PROSITE" id="PS51257">
    <property type="entry name" value="PROKAR_LIPOPROTEIN"/>
    <property type="match status" value="1"/>
</dbReference>
<feature type="signal peptide" evidence="5">
    <location>
        <begin position="1"/>
        <end position="31"/>
    </location>
</feature>
<dbReference type="InterPro" id="IPR058625">
    <property type="entry name" value="MdtA-like_BSH"/>
</dbReference>
<dbReference type="FunFam" id="2.40.420.20:FF:000001">
    <property type="entry name" value="Efflux RND transporter periplasmic adaptor subunit"/>
    <property type="match status" value="1"/>
</dbReference>
<dbReference type="PANTHER" id="PTHR30158">
    <property type="entry name" value="ACRA/E-RELATED COMPONENT OF DRUG EFFLUX TRANSPORTER"/>
    <property type="match status" value="1"/>
</dbReference>
<organism evidence="10 11">
    <name type="scientific">Marinobacterium aestuarii</name>
    <dbReference type="NCBI Taxonomy" id="1821621"/>
    <lineage>
        <taxon>Bacteria</taxon>
        <taxon>Pseudomonadati</taxon>
        <taxon>Pseudomonadota</taxon>
        <taxon>Gammaproteobacteria</taxon>
        <taxon>Oceanospirillales</taxon>
        <taxon>Oceanospirillaceae</taxon>
        <taxon>Marinobacterium</taxon>
    </lineage>
</organism>
<evidence type="ECO:0000259" key="8">
    <source>
        <dbReference type="Pfam" id="PF25944"/>
    </source>
</evidence>
<feature type="domain" description="Multidrug resistance protein MdtA-like barrel-sandwich hybrid" evidence="7">
    <location>
        <begin position="65"/>
        <end position="207"/>
    </location>
</feature>
<dbReference type="SUPFAM" id="SSF111369">
    <property type="entry name" value="HlyD-like secretion proteins"/>
    <property type="match status" value="1"/>
</dbReference>
<dbReference type="Proteomes" id="UP000078070">
    <property type="component" value="Chromosome"/>
</dbReference>
<dbReference type="Gene3D" id="2.40.30.170">
    <property type="match status" value="1"/>
</dbReference>
<dbReference type="InterPro" id="IPR058627">
    <property type="entry name" value="MdtA-like_C"/>
</dbReference>
<evidence type="ECO:0000259" key="7">
    <source>
        <dbReference type="Pfam" id="PF25917"/>
    </source>
</evidence>
<dbReference type="Pfam" id="PF25917">
    <property type="entry name" value="BSH_RND"/>
    <property type="match status" value="1"/>
</dbReference>
<keyword evidence="3" id="KW-0175">Coiled coil</keyword>
<dbReference type="GO" id="GO:0022857">
    <property type="term" value="F:transmembrane transporter activity"/>
    <property type="evidence" value="ECO:0007669"/>
    <property type="project" value="InterPro"/>
</dbReference>
<dbReference type="InterPro" id="IPR006143">
    <property type="entry name" value="RND_pump_MFP"/>
</dbReference>
<evidence type="ECO:0000259" key="9">
    <source>
        <dbReference type="Pfam" id="PF25967"/>
    </source>
</evidence>
<dbReference type="Gene3D" id="2.40.420.20">
    <property type="match status" value="1"/>
</dbReference>
<sequence>MLNTPIRRTLTIAVLAGILLTGCDNSGPANAGMGAPMAMEVDVTTLHSQPVSLTTELSGRTSAYRIAEVRPQVSGIILERLFTEGSDVKAGQVLYRIDPASHKAEVAIAEAAVARARASESSARLKAKRYAELVKTNAISTQDHDDAQASLKQQQAEIASAQAQLDAARINLAYTEIKAPIAGRIGKSAITEGSLVTAQQSLALASIQQLNPLYVDMRQSTIELLRLKRSLADGSLVTVAGDKAVITLLLEDGSKHDQQGLLQFADVSVDESTGMVNLRAEVPNPDLFLLPGMFVRGELTEGERPQGLLVPQVAVTRTPNGHATVLTVDAENTVDLREIGISRAIGDQWLVESGLEDGVRVITAGTQKVRPGMTVRVSTPDTAKNDSQQNGAAANPVASQH</sequence>
<reference evidence="11" key="1">
    <citation type="submission" date="2016-05" db="EMBL/GenBank/DDBJ databases">
        <authorList>
            <person name="Baek K."/>
            <person name="Yang S.-J."/>
        </authorList>
    </citation>
    <scope>NUCLEOTIDE SEQUENCE [LARGE SCALE GENOMIC DNA]</scope>
    <source>
        <strain evidence="11">ST58-10</strain>
    </source>
</reference>
<dbReference type="STRING" id="1821621.A8C75_02815"/>
<feature type="domain" description="Multidrug resistance protein MdtA-like alpha-helical hairpin" evidence="6">
    <location>
        <begin position="108"/>
        <end position="175"/>
    </location>
</feature>
<dbReference type="OrthoDB" id="9800613at2"/>
<accession>A0A1A9EUI1</accession>
<gene>
    <name evidence="10" type="ORF">A8C75_02815</name>
</gene>
<evidence type="ECO:0000256" key="3">
    <source>
        <dbReference type="SAM" id="Coils"/>
    </source>
</evidence>